<dbReference type="GO" id="GO:0042773">
    <property type="term" value="P:ATP synthesis coupled electron transport"/>
    <property type="evidence" value="ECO:0007669"/>
    <property type="project" value="TreeGrafter"/>
</dbReference>
<dbReference type="AlphaFoldDB" id="A0A1W5YJZ5"/>
<dbReference type="SUPFAM" id="SSF81464">
    <property type="entry name" value="Cytochrome c oxidase subunit II-like, transmembrane region"/>
    <property type="match status" value="1"/>
</dbReference>
<evidence type="ECO:0000256" key="19">
    <source>
        <dbReference type="SAM" id="Phobius"/>
    </source>
</evidence>
<evidence type="ECO:0000256" key="14">
    <source>
        <dbReference type="ARBA" id="ARBA00023008"/>
    </source>
</evidence>
<keyword evidence="12" id="KW-0249">Electron transport</keyword>
<feature type="domain" description="Cytochrome oxidase subunit II copper A binding" evidence="20">
    <location>
        <begin position="71"/>
        <end position="102"/>
    </location>
</feature>
<evidence type="ECO:0000256" key="16">
    <source>
        <dbReference type="ARBA" id="ARBA00023136"/>
    </source>
</evidence>
<evidence type="ECO:0000256" key="7">
    <source>
        <dbReference type="ARBA" id="ARBA00022660"/>
    </source>
</evidence>
<feature type="domain" description="Cytochrome oxidase subunit II transmembrane region profile" evidence="21">
    <location>
        <begin position="1"/>
        <end position="69"/>
    </location>
</feature>
<dbReference type="InterPro" id="IPR008972">
    <property type="entry name" value="Cupredoxin"/>
</dbReference>
<keyword evidence="14" id="KW-0186">Copper</keyword>
<evidence type="ECO:0000259" key="21">
    <source>
        <dbReference type="PROSITE" id="PS50999"/>
    </source>
</evidence>
<gene>
    <name evidence="22" type="primary">cox2a</name>
</gene>
<evidence type="ECO:0000256" key="6">
    <source>
        <dbReference type="ARBA" id="ARBA00022448"/>
    </source>
</evidence>
<keyword evidence="16 19" id="KW-0472">Membrane</keyword>
<keyword evidence="15 22" id="KW-0496">Mitochondrion</keyword>
<dbReference type="GO" id="GO:0005507">
    <property type="term" value="F:copper ion binding"/>
    <property type="evidence" value="ECO:0007669"/>
    <property type="project" value="InterPro"/>
</dbReference>
<evidence type="ECO:0000256" key="18">
    <source>
        <dbReference type="ARBA" id="ARBA00049512"/>
    </source>
</evidence>
<evidence type="ECO:0000256" key="17">
    <source>
        <dbReference type="ARBA" id="ARBA00031389"/>
    </source>
</evidence>
<accession>A0A1W5YJZ5</accession>
<dbReference type="EMBL" id="KX090217">
    <property type="protein sequence ID" value="ARI44078.1"/>
    <property type="molecule type" value="Genomic_DNA"/>
</dbReference>
<comment type="similarity">
    <text evidence="3">Belongs to the cytochrome c oxidase subunit 2 family.</text>
</comment>
<dbReference type="PANTHER" id="PTHR22888">
    <property type="entry name" value="CYTOCHROME C OXIDASE, SUBUNIT II"/>
    <property type="match status" value="1"/>
</dbReference>
<evidence type="ECO:0000256" key="3">
    <source>
        <dbReference type="ARBA" id="ARBA00007866"/>
    </source>
</evidence>
<comment type="subcellular location">
    <subcellularLocation>
        <location evidence="2">Mitochondrion inner membrane</location>
        <topology evidence="2">Multi-pass membrane protein</topology>
    </subcellularLocation>
</comment>
<evidence type="ECO:0000256" key="10">
    <source>
        <dbReference type="ARBA" id="ARBA00022842"/>
    </source>
</evidence>
<protein>
    <recommendedName>
        <fullName evidence="5">Cytochrome c oxidase subunit 2</fullName>
        <ecNumber evidence="4">7.1.1.9</ecNumber>
    </recommendedName>
    <alternativeName>
        <fullName evidence="17">Cytochrome c oxidase polypeptide II</fullName>
    </alternativeName>
</protein>
<dbReference type="InterPro" id="IPR002429">
    <property type="entry name" value="CcO_II-like_C"/>
</dbReference>
<dbReference type="PRINTS" id="PR01166">
    <property type="entry name" value="CYCOXIDASEII"/>
</dbReference>
<dbReference type="PROSITE" id="PS50857">
    <property type="entry name" value="COX2_CUA"/>
    <property type="match status" value="1"/>
</dbReference>
<sequence length="102" mass="12132">MSWLDYMHYYTIIILISYNYYFISNNGYTYRKLTHGSFIEAIWTMLPIIILVLLSIPSMKILYMNDEGTLNPSMTVKVLGNQWFWTAEYSGFDSNSMDFDMY</sequence>
<dbReference type="EC" id="7.1.1.9" evidence="4"/>
<comment type="cofactor">
    <cofactor evidence="1">
        <name>Cu cation</name>
        <dbReference type="ChEBI" id="CHEBI:23378"/>
    </cofactor>
</comment>
<evidence type="ECO:0000256" key="11">
    <source>
        <dbReference type="ARBA" id="ARBA00022967"/>
    </source>
</evidence>
<geneLocation type="mitochondrion" evidence="22"/>
<evidence type="ECO:0000259" key="20">
    <source>
        <dbReference type="PROSITE" id="PS50857"/>
    </source>
</evidence>
<keyword evidence="8 19" id="KW-0812">Transmembrane</keyword>
<dbReference type="PROSITE" id="PS50999">
    <property type="entry name" value="COX2_TM"/>
    <property type="match status" value="1"/>
</dbReference>
<keyword evidence="9" id="KW-0999">Mitochondrion inner membrane</keyword>
<reference evidence="22" key="1">
    <citation type="journal article" date="2017" name="BMC Genomics">
        <title>Evolutionarily recent, insertional fission of mitochondrial cox2 into complementary genes in bilaterian Metazoa.</title>
        <authorList>
            <person name="Szafranski P."/>
        </authorList>
    </citation>
    <scope>NUCLEOTIDE SEQUENCE</scope>
</reference>
<dbReference type="GO" id="GO:0005743">
    <property type="term" value="C:mitochondrial inner membrane"/>
    <property type="evidence" value="ECO:0007669"/>
    <property type="project" value="UniProtKB-SubCell"/>
</dbReference>
<feature type="transmembrane region" description="Helical" evidence="19">
    <location>
        <begin position="6"/>
        <end position="23"/>
    </location>
</feature>
<evidence type="ECO:0000256" key="5">
    <source>
        <dbReference type="ARBA" id="ARBA00015946"/>
    </source>
</evidence>
<evidence type="ECO:0000256" key="12">
    <source>
        <dbReference type="ARBA" id="ARBA00022982"/>
    </source>
</evidence>
<organism evidence="22">
    <name type="scientific">Campsomeris sp. HA10513</name>
    <dbReference type="NCBI Taxonomy" id="1978552"/>
    <lineage>
        <taxon>Eukaryota</taxon>
        <taxon>Metazoa</taxon>
        <taxon>Ecdysozoa</taxon>
        <taxon>Arthropoda</taxon>
        <taxon>Hexapoda</taxon>
        <taxon>Insecta</taxon>
        <taxon>Pterygota</taxon>
        <taxon>Neoptera</taxon>
        <taxon>Endopterygota</taxon>
        <taxon>Hymenoptera</taxon>
        <taxon>Apocrita</taxon>
        <taxon>Aculeata</taxon>
        <taxon>Scolioidea</taxon>
        <taxon>Scoliidae</taxon>
        <taxon>Campsomeris</taxon>
    </lineage>
</organism>
<keyword evidence="7" id="KW-0679">Respiratory chain</keyword>
<evidence type="ECO:0000256" key="15">
    <source>
        <dbReference type="ARBA" id="ARBA00023128"/>
    </source>
</evidence>
<dbReference type="PANTHER" id="PTHR22888:SF9">
    <property type="entry name" value="CYTOCHROME C OXIDASE SUBUNIT 2"/>
    <property type="match status" value="1"/>
</dbReference>
<dbReference type="InterPro" id="IPR011759">
    <property type="entry name" value="Cyt_c_oxidase_su2_TM_dom"/>
</dbReference>
<keyword evidence="13 19" id="KW-1133">Transmembrane helix</keyword>
<evidence type="ECO:0000256" key="9">
    <source>
        <dbReference type="ARBA" id="ARBA00022792"/>
    </source>
</evidence>
<keyword evidence="6" id="KW-0813">Transport</keyword>
<evidence type="ECO:0000256" key="13">
    <source>
        <dbReference type="ARBA" id="ARBA00022989"/>
    </source>
</evidence>
<comment type="catalytic activity">
    <reaction evidence="18">
        <text>4 Fe(II)-[cytochrome c] + O2 + 8 H(+)(in) = 4 Fe(III)-[cytochrome c] + 2 H2O + 4 H(+)(out)</text>
        <dbReference type="Rhea" id="RHEA:11436"/>
        <dbReference type="Rhea" id="RHEA-COMP:10350"/>
        <dbReference type="Rhea" id="RHEA-COMP:14399"/>
        <dbReference type="ChEBI" id="CHEBI:15377"/>
        <dbReference type="ChEBI" id="CHEBI:15378"/>
        <dbReference type="ChEBI" id="CHEBI:15379"/>
        <dbReference type="ChEBI" id="CHEBI:29033"/>
        <dbReference type="ChEBI" id="CHEBI:29034"/>
        <dbReference type="EC" id="7.1.1.9"/>
    </reaction>
    <physiologicalReaction direction="left-to-right" evidence="18">
        <dbReference type="Rhea" id="RHEA:11437"/>
    </physiologicalReaction>
</comment>
<feature type="transmembrane region" description="Helical" evidence="19">
    <location>
        <begin position="35"/>
        <end position="56"/>
    </location>
</feature>
<keyword evidence="10" id="KW-0460">Magnesium</keyword>
<dbReference type="SUPFAM" id="SSF49503">
    <property type="entry name" value="Cupredoxins"/>
    <property type="match status" value="1"/>
</dbReference>
<dbReference type="InterPro" id="IPR036257">
    <property type="entry name" value="Cyt_c_oxidase_su2_TM_sf"/>
</dbReference>
<keyword evidence="11" id="KW-1278">Translocase</keyword>
<evidence type="ECO:0000256" key="1">
    <source>
        <dbReference type="ARBA" id="ARBA00001935"/>
    </source>
</evidence>
<dbReference type="Gene3D" id="1.10.287.90">
    <property type="match status" value="1"/>
</dbReference>
<dbReference type="Pfam" id="PF02790">
    <property type="entry name" value="COX2_TM"/>
    <property type="match status" value="1"/>
</dbReference>
<dbReference type="InterPro" id="IPR045187">
    <property type="entry name" value="CcO_II"/>
</dbReference>
<evidence type="ECO:0000256" key="8">
    <source>
        <dbReference type="ARBA" id="ARBA00022692"/>
    </source>
</evidence>
<evidence type="ECO:0000256" key="4">
    <source>
        <dbReference type="ARBA" id="ARBA00012949"/>
    </source>
</evidence>
<proteinExistence type="inferred from homology"/>
<evidence type="ECO:0000256" key="2">
    <source>
        <dbReference type="ARBA" id="ARBA00004448"/>
    </source>
</evidence>
<name>A0A1W5YJZ5_9HYME</name>
<dbReference type="GO" id="GO:0004129">
    <property type="term" value="F:cytochrome-c oxidase activity"/>
    <property type="evidence" value="ECO:0007669"/>
    <property type="project" value="UniProtKB-EC"/>
</dbReference>
<evidence type="ECO:0000313" key="22">
    <source>
        <dbReference type="EMBL" id="ARI44078.1"/>
    </source>
</evidence>